<dbReference type="FunFam" id="3.40.640.10:FF:000033">
    <property type="entry name" value="Aspartate aminotransferase"/>
    <property type="match status" value="1"/>
</dbReference>
<evidence type="ECO:0000256" key="1">
    <source>
        <dbReference type="ARBA" id="ARBA00001933"/>
    </source>
</evidence>
<dbReference type="RefSeq" id="WP_088256215.1">
    <property type="nucleotide sequence ID" value="NZ_NIDE01000008.1"/>
</dbReference>
<comment type="caution">
    <text evidence="8">The sequence shown here is derived from an EMBL/GenBank/DDBJ whole genome shotgun (WGS) entry which is preliminary data.</text>
</comment>
<dbReference type="InterPro" id="IPR004838">
    <property type="entry name" value="NHTrfase_class1_PyrdxlP-BS"/>
</dbReference>
<accession>A0A225DRR3</accession>
<dbReference type="Gene3D" id="3.40.640.10">
    <property type="entry name" value="Type I PLP-dependent aspartate aminotransferase-like (Major domain)"/>
    <property type="match status" value="1"/>
</dbReference>
<evidence type="ECO:0000256" key="4">
    <source>
        <dbReference type="ARBA" id="ARBA00022679"/>
    </source>
</evidence>
<feature type="domain" description="Aminotransferase class I/classII large" evidence="7">
    <location>
        <begin position="27"/>
        <end position="370"/>
    </location>
</feature>
<dbReference type="InterPro" id="IPR015422">
    <property type="entry name" value="PyrdxlP-dep_Trfase_small"/>
</dbReference>
<protein>
    <recommendedName>
        <fullName evidence="6">Aminotransferase</fullName>
        <ecNumber evidence="6">2.6.1.-</ecNumber>
    </recommendedName>
</protein>
<dbReference type="EC" id="2.6.1.-" evidence="6"/>
<evidence type="ECO:0000256" key="5">
    <source>
        <dbReference type="ARBA" id="ARBA00022898"/>
    </source>
</evidence>
<dbReference type="PANTHER" id="PTHR43807:SF20">
    <property type="entry name" value="FI04487P"/>
    <property type="match status" value="1"/>
</dbReference>
<organism evidence="8 9">
    <name type="scientific">Fimbriiglobus ruber</name>
    <dbReference type="NCBI Taxonomy" id="1908690"/>
    <lineage>
        <taxon>Bacteria</taxon>
        <taxon>Pseudomonadati</taxon>
        <taxon>Planctomycetota</taxon>
        <taxon>Planctomycetia</taxon>
        <taxon>Gemmatales</taxon>
        <taxon>Gemmataceae</taxon>
        <taxon>Fimbriiglobus</taxon>
    </lineage>
</organism>
<evidence type="ECO:0000256" key="2">
    <source>
        <dbReference type="ARBA" id="ARBA00007441"/>
    </source>
</evidence>
<dbReference type="PANTHER" id="PTHR43807">
    <property type="entry name" value="FI04487P"/>
    <property type="match status" value="1"/>
</dbReference>
<evidence type="ECO:0000313" key="9">
    <source>
        <dbReference type="Proteomes" id="UP000214646"/>
    </source>
</evidence>
<dbReference type="InterPro" id="IPR015424">
    <property type="entry name" value="PyrdxlP-dep_Trfase"/>
</dbReference>
<dbReference type="CDD" id="cd00609">
    <property type="entry name" value="AAT_like"/>
    <property type="match status" value="1"/>
</dbReference>
<dbReference type="PROSITE" id="PS00105">
    <property type="entry name" value="AA_TRANSFER_CLASS_1"/>
    <property type="match status" value="1"/>
</dbReference>
<sequence>MLAARVQHFTESVIRETTRLAQKHGAINLGQGMPDFDPPQELKDAACRAIQDGFNQYAVTWGIAPLRQAIADKMRVFNGVEWCDADAHVTVCCGATECMMAAMLAIVDPGDEVVIFQPFYENYGPDALLTGATPKWVRLNPPDWSFDPAELRAAFSAKTKAVIINTPNNPTGKVFTREELTVIAGLCQEFNAYAFSDEIYEYINYADRPHVSIASLPGMSDRTVTISGLSKTFSVTGWRLGYCVAPDAITAGIRKAHDFLTVGAPHPLQVAGAAAMRFGESYYAKLKADYYRRREVFLPYLREAGFDFQPPDGAYYVMTDIAGLGGTDDVEFVRRMIETVGVAAVPGSSFYSPKDLGRTKVRFMFAKRDDTLHQAGERLLRLREALAH</sequence>
<dbReference type="InterPro" id="IPR004839">
    <property type="entry name" value="Aminotransferase_I/II_large"/>
</dbReference>
<keyword evidence="9" id="KW-1185">Reference proteome</keyword>
<dbReference type="InterPro" id="IPR015421">
    <property type="entry name" value="PyrdxlP-dep_Trfase_major"/>
</dbReference>
<comment type="similarity">
    <text evidence="2 6">Belongs to the class-I pyridoxal-phosphate-dependent aminotransferase family.</text>
</comment>
<evidence type="ECO:0000259" key="7">
    <source>
        <dbReference type="Pfam" id="PF00155"/>
    </source>
</evidence>
<dbReference type="SUPFAM" id="SSF53383">
    <property type="entry name" value="PLP-dependent transferases"/>
    <property type="match status" value="1"/>
</dbReference>
<evidence type="ECO:0000256" key="6">
    <source>
        <dbReference type="RuleBase" id="RU000481"/>
    </source>
</evidence>
<dbReference type="EMBL" id="NIDE01000008">
    <property type="protein sequence ID" value="OWK40266.1"/>
    <property type="molecule type" value="Genomic_DNA"/>
</dbReference>
<dbReference type="GO" id="GO:0005737">
    <property type="term" value="C:cytoplasm"/>
    <property type="evidence" value="ECO:0007669"/>
    <property type="project" value="TreeGrafter"/>
</dbReference>
<dbReference type="InterPro" id="IPR051326">
    <property type="entry name" value="Kynurenine-oxoglutarate_AT"/>
</dbReference>
<dbReference type="AlphaFoldDB" id="A0A225DRR3"/>
<dbReference type="Gene3D" id="3.90.1150.10">
    <property type="entry name" value="Aspartate Aminotransferase, domain 1"/>
    <property type="match status" value="1"/>
</dbReference>
<name>A0A225DRR3_9BACT</name>
<keyword evidence="4 6" id="KW-0808">Transferase</keyword>
<proteinExistence type="inferred from homology"/>
<evidence type="ECO:0000256" key="3">
    <source>
        <dbReference type="ARBA" id="ARBA00022576"/>
    </source>
</evidence>
<dbReference type="Proteomes" id="UP000214646">
    <property type="component" value="Unassembled WGS sequence"/>
</dbReference>
<dbReference type="GO" id="GO:0016212">
    <property type="term" value="F:kynurenine-oxoglutarate transaminase activity"/>
    <property type="evidence" value="ECO:0007669"/>
    <property type="project" value="TreeGrafter"/>
</dbReference>
<keyword evidence="5" id="KW-0663">Pyridoxal phosphate</keyword>
<dbReference type="Pfam" id="PF00155">
    <property type="entry name" value="Aminotran_1_2"/>
    <property type="match status" value="1"/>
</dbReference>
<keyword evidence="3 6" id="KW-0032">Aminotransferase</keyword>
<evidence type="ECO:0000313" key="8">
    <source>
        <dbReference type="EMBL" id="OWK40266.1"/>
    </source>
</evidence>
<reference evidence="9" key="1">
    <citation type="submission" date="2017-06" db="EMBL/GenBank/DDBJ databases">
        <title>Genome analysis of Fimbriiglobus ruber SP5, the first member of the order Planctomycetales with confirmed chitinolytic capability.</title>
        <authorList>
            <person name="Ravin N.V."/>
            <person name="Rakitin A.L."/>
            <person name="Ivanova A.A."/>
            <person name="Beletsky A.V."/>
            <person name="Kulichevskaya I.S."/>
            <person name="Mardanov A.V."/>
            <person name="Dedysh S.N."/>
        </authorList>
    </citation>
    <scope>NUCLEOTIDE SEQUENCE [LARGE SCALE GENOMIC DNA]</scope>
    <source>
        <strain evidence="9">SP5</strain>
    </source>
</reference>
<dbReference type="OrthoDB" id="231967at2"/>
<comment type="cofactor">
    <cofactor evidence="1 6">
        <name>pyridoxal 5'-phosphate</name>
        <dbReference type="ChEBI" id="CHEBI:597326"/>
    </cofactor>
</comment>
<dbReference type="GO" id="GO:0030170">
    <property type="term" value="F:pyridoxal phosphate binding"/>
    <property type="evidence" value="ECO:0007669"/>
    <property type="project" value="InterPro"/>
</dbReference>
<gene>
    <name evidence="8" type="ORF">FRUB_05185</name>
</gene>